<dbReference type="EMBL" id="JAGGJX010000001">
    <property type="protein sequence ID" value="MBP1854005.1"/>
    <property type="molecule type" value="Genomic_DNA"/>
</dbReference>
<dbReference type="InterPro" id="IPR000825">
    <property type="entry name" value="SUF_FeS_clus_asmbl_SufBD_core"/>
</dbReference>
<feature type="domain" description="SUF system FeS cluster assembly SufBD core" evidence="2">
    <location>
        <begin position="106"/>
        <end position="325"/>
    </location>
</feature>
<accession>A0ABS4E7T3</accession>
<evidence type="ECO:0000256" key="1">
    <source>
        <dbReference type="ARBA" id="ARBA00043967"/>
    </source>
</evidence>
<dbReference type="Pfam" id="PF01458">
    <property type="entry name" value="SUFBD_core"/>
    <property type="match status" value="1"/>
</dbReference>
<gene>
    <name evidence="3" type="ORF">J2Z43_000395</name>
</gene>
<dbReference type="SUPFAM" id="SSF101960">
    <property type="entry name" value="Stabilizer of iron transporter SufD"/>
    <property type="match status" value="1"/>
</dbReference>
<organism evidence="3 4">
    <name type="scientific">Metaclostridioides mangenotii</name>
    <dbReference type="NCBI Taxonomy" id="1540"/>
    <lineage>
        <taxon>Bacteria</taxon>
        <taxon>Bacillati</taxon>
        <taxon>Bacillota</taxon>
        <taxon>Clostridia</taxon>
        <taxon>Peptostreptococcales</taxon>
        <taxon>Peptostreptococcaceae</taxon>
        <taxon>Metaclostridioides</taxon>
    </lineage>
</organism>
<reference evidence="3 4" key="1">
    <citation type="submission" date="2021-03" db="EMBL/GenBank/DDBJ databases">
        <title>Genomic Encyclopedia of Type Strains, Phase IV (KMG-IV): sequencing the most valuable type-strain genomes for metagenomic binning, comparative biology and taxonomic classification.</title>
        <authorList>
            <person name="Goeker M."/>
        </authorList>
    </citation>
    <scope>NUCLEOTIDE SEQUENCE [LARGE SCALE GENOMIC DNA]</scope>
    <source>
        <strain evidence="3 4">DSM 1289</strain>
    </source>
</reference>
<evidence type="ECO:0000259" key="2">
    <source>
        <dbReference type="Pfam" id="PF01458"/>
    </source>
</evidence>
<dbReference type="InterPro" id="IPR055346">
    <property type="entry name" value="Fe-S_cluster_assembly_SufBD"/>
</dbReference>
<comment type="similarity">
    <text evidence="1">Belongs to the iron-sulfur cluster assembly SufBD family.</text>
</comment>
<sequence length="352" mass="39903">MANTLKKINESPVSTYRWLGVNECNIENRDFYEKKSQIHRSIKDKGNVVFSEELLGVETQILPSQIPMGESFRSYINDNTNKVQVINIKEDTKEPMVFEYNLDKETYIEREKFILEEGVNGTFLFVQKGVGTHLGIREIHAKPGSIGKIIKVNFLEKDSLDVFETIVKAEKGSKIEIIHINLGSDVTVDNLNIHLEEEAEGSITGMYLAGNKDQLDMNYYLEHVGKNSSGDIDVKGVLDGEAQKIFRGTIDFKKGAKKANGREHEEVMLLSDKVRNRAIPLILCTEDDVYGEHSASCGRIDEDKLFYLMSRGLSLEESKKMMIEGNFNPILDKIAHQSIVDEIKSVIQRRVL</sequence>
<dbReference type="InterPro" id="IPR037284">
    <property type="entry name" value="SUF_FeS_clus_asmbl_SufBD_sf"/>
</dbReference>
<proteinExistence type="inferred from homology"/>
<comment type="caution">
    <text evidence="3">The sequence shown here is derived from an EMBL/GenBank/DDBJ whole genome shotgun (WGS) entry which is preliminary data.</text>
</comment>
<dbReference type="PANTHER" id="PTHR30508:SF1">
    <property type="entry name" value="UPF0051 PROTEIN ABCI8, CHLOROPLASTIC-RELATED"/>
    <property type="match status" value="1"/>
</dbReference>
<evidence type="ECO:0000313" key="4">
    <source>
        <dbReference type="Proteomes" id="UP000767291"/>
    </source>
</evidence>
<name>A0ABS4E7T3_9FIRM</name>
<protein>
    <submittedName>
        <fullName evidence="3">Fe-S cluster assembly scaffold protein SufB</fullName>
    </submittedName>
</protein>
<dbReference type="PANTHER" id="PTHR30508">
    <property type="entry name" value="FES CLUSTER ASSEMBLY PROTEIN SUF"/>
    <property type="match status" value="1"/>
</dbReference>
<keyword evidence="4" id="KW-1185">Reference proteome</keyword>
<dbReference type="Proteomes" id="UP000767291">
    <property type="component" value="Unassembled WGS sequence"/>
</dbReference>
<dbReference type="RefSeq" id="WP_209455598.1">
    <property type="nucleotide sequence ID" value="NZ_BAAACS010000017.1"/>
</dbReference>
<evidence type="ECO:0000313" key="3">
    <source>
        <dbReference type="EMBL" id="MBP1854005.1"/>
    </source>
</evidence>